<reference evidence="2" key="1">
    <citation type="journal article" date="2013" name="BMC Genomics">
        <title>Unscrambling butterfly oogenesis.</title>
        <authorList>
            <person name="Carter J.M."/>
            <person name="Baker S.C."/>
            <person name="Pink R."/>
            <person name="Carter D.R."/>
            <person name="Collins A."/>
            <person name="Tomlin J."/>
            <person name="Gibbs M."/>
            <person name="Breuker C.J."/>
        </authorList>
    </citation>
    <scope>NUCLEOTIDE SEQUENCE</scope>
    <source>
        <tissue evidence="2">Ovary</tissue>
    </source>
</reference>
<reference evidence="2" key="2">
    <citation type="submission" date="2013-05" db="EMBL/GenBank/DDBJ databases">
        <authorList>
            <person name="Carter J.-M."/>
            <person name="Baker S.C."/>
            <person name="Pink R."/>
            <person name="Carter D.R.F."/>
            <person name="Collins A."/>
            <person name="Tomlin J."/>
            <person name="Gibbs M."/>
            <person name="Breuker C.J."/>
        </authorList>
    </citation>
    <scope>NUCLEOTIDE SEQUENCE</scope>
    <source>
        <tissue evidence="2">Ovary</tissue>
    </source>
</reference>
<evidence type="ECO:0000259" key="1">
    <source>
        <dbReference type="PROSITE" id="PS50006"/>
    </source>
</evidence>
<accession>S4PEX6</accession>
<dbReference type="InterPro" id="IPR008984">
    <property type="entry name" value="SMAD_FHA_dom_sf"/>
</dbReference>
<evidence type="ECO:0000313" key="2">
    <source>
        <dbReference type="EMBL" id="JAA85700.1"/>
    </source>
</evidence>
<protein>
    <submittedName>
        <fullName evidence="2">Smad nuclear interacting protein</fullName>
    </submittedName>
</protein>
<dbReference type="EMBL" id="GAIX01006860">
    <property type="protein sequence ID" value="JAA85700.1"/>
    <property type="molecule type" value="Transcribed_RNA"/>
</dbReference>
<dbReference type="PROSITE" id="PS50006">
    <property type="entry name" value="FHA_DOMAIN"/>
    <property type="match status" value="1"/>
</dbReference>
<proteinExistence type="predicted"/>
<organism evidence="2">
    <name type="scientific">Pararge aegeria</name>
    <name type="common">speckled wood butterfly</name>
    <dbReference type="NCBI Taxonomy" id="116150"/>
    <lineage>
        <taxon>Eukaryota</taxon>
        <taxon>Metazoa</taxon>
        <taxon>Ecdysozoa</taxon>
        <taxon>Arthropoda</taxon>
        <taxon>Hexapoda</taxon>
        <taxon>Insecta</taxon>
        <taxon>Pterygota</taxon>
        <taxon>Neoptera</taxon>
        <taxon>Endopterygota</taxon>
        <taxon>Lepidoptera</taxon>
        <taxon>Glossata</taxon>
        <taxon>Ditrysia</taxon>
        <taxon>Papilionoidea</taxon>
        <taxon>Nymphalidae</taxon>
        <taxon>Satyrinae</taxon>
        <taxon>Satyrini</taxon>
        <taxon>Parargina</taxon>
        <taxon>Pararge</taxon>
    </lineage>
</organism>
<name>S4PEX6_9NEOP</name>
<sequence>MILEKIELTPKPYHVFGRLPNCEVIMAHPTISRYHAVIQYKSSENSEQPSGWYLYDLGSTHGTFLNRQRIKDRHYVRVRVGHQIRFGASSRIYILLGPDFDAEGESSLSVTEIKKRAAEMVLERERMLSEAAAQGDNELGVEERREREKKLRIVDIKEREKARLK</sequence>
<dbReference type="Pfam" id="PF00498">
    <property type="entry name" value="FHA"/>
    <property type="match status" value="1"/>
</dbReference>
<dbReference type="PANTHER" id="PTHR23308">
    <property type="entry name" value="NUCLEAR INHIBITOR OF PROTEIN PHOSPHATASE-1"/>
    <property type="match status" value="1"/>
</dbReference>
<dbReference type="InterPro" id="IPR000253">
    <property type="entry name" value="FHA_dom"/>
</dbReference>
<feature type="domain" description="FHA" evidence="1">
    <location>
        <begin position="14"/>
        <end position="70"/>
    </location>
</feature>
<dbReference type="CDD" id="cd22677">
    <property type="entry name" value="FHA_Kanadaptin"/>
    <property type="match status" value="1"/>
</dbReference>
<dbReference type="Gene3D" id="2.60.200.20">
    <property type="match status" value="1"/>
</dbReference>
<dbReference type="SMART" id="SM00240">
    <property type="entry name" value="FHA"/>
    <property type="match status" value="1"/>
</dbReference>
<dbReference type="SUPFAM" id="SSF49879">
    <property type="entry name" value="SMAD/FHA domain"/>
    <property type="match status" value="1"/>
</dbReference>
<dbReference type="AlphaFoldDB" id="S4PEX6"/>
<dbReference type="InterPro" id="IPR050923">
    <property type="entry name" value="Cell_Proc_Reg/RNA_Proc"/>
</dbReference>
<feature type="non-terminal residue" evidence="2">
    <location>
        <position position="165"/>
    </location>
</feature>